<evidence type="ECO:0000256" key="6">
    <source>
        <dbReference type="ARBA" id="ARBA00022840"/>
    </source>
</evidence>
<dbReference type="Gene3D" id="3.30.200.20">
    <property type="entry name" value="Phosphorylase Kinase, domain 1"/>
    <property type="match status" value="1"/>
</dbReference>
<keyword evidence="2" id="KW-0723">Serine/threonine-protein kinase</keyword>
<feature type="compositionally biased region" description="Polar residues" evidence="10">
    <location>
        <begin position="266"/>
        <end position="287"/>
    </location>
</feature>
<dbReference type="InterPro" id="IPR000719">
    <property type="entry name" value="Prot_kinase_dom"/>
</dbReference>
<dbReference type="EC" id="2.7.11.1" evidence="1"/>
<dbReference type="PROSITE" id="PS50011">
    <property type="entry name" value="PROTEIN_KINASE_DOM"/>
    <property type="match status" value="1"/>
</dbReference>
<feature type="compositionally biased region" description="Low complexity" evidence="10">
    <location>
        <begin position="782"/>
        <end position="798"/>
    </location>
</feature>
<dbReference type="SUPFAM" id="SSF56112">
    <property type="entry name" value="Protein kinase-like (PK-like)"/>
    <property type="match status" value="1"/>
</dbReference>
<protein>
    <recommendedName>
        <fullName evidence="1">non-specific serine/threonine protein kinase</fullName>
        <ecNumber evidence="1">2.7.11.1</ecNumber>
    </recommendedName>
</protein>
<dbReference type="FunFam" id="1.10.510.10:FF:001837">
    <property type="entry name" value="Protein kinase, putative"/>
    <property type="match status" value="1"/>
</dbReference>
<dbReference type="GO" id="GO:0050684">
    <property type="term" value="P:regulation of mRNA processing"/>
    <property type="evidence" value="ECO:0007669"/>
    <property type="project" value="TreeGrafter"/>
</dbReference>
<dbReference type="VEuPathDB" id="TriTrypDB:LPMP_260950"/>
<keyword evidence="5 12" id="KW-0418">Kinase</keyword>
<dbReference type="Pfam" id="PF00069">
    <property type="entry name" value="Pkinase"/>
    <property type="match status" value="1"/>
</dbReference>
<evidence type="ECO:0000256" key="2">
    <source>
        <dbReference type="ARBA" id="ARBA00022527"/>
    </source>
</evidence>
<dbReference type="Gene3D" id="1.10.510.10">
    <property type="entry name" value="Transferase(Phosphotransferase) domain 1"/>
    <property type="match status" value="1"/>
</dbReference>
<gene>
    <name evidence="12" type="ORF">LPMP_260950</name>
</gene>
<feature type="compositionally biased region" description="Polar residues" evidence="10">
    <location>
        <begin position="429"/>
        <end position="447"/>
    </location>
</feature>
<feature type="region of interest" description="Disordered" evidence="10">
    <location>
        <begin position="429"/>
        <end position="510"/>
    </location>
</feature>
<dbReference type="GO" id="GO:0005524">
    <property type="term" value="F:ATP binding"/>
    <property type="evidence" value="ECO:0007669"/>
    <property type="project" value="UniProtKB-UniRule"/>
</dbReference>
<dbReference type="PANTHER" id="PTHR47634:SF9">
    <property type="entry name" value="PROTEIN KINASE DOMAIN-CONTAINING PROTEIN-RELATED"/>
    <property type="match status" value="1"/>
</dbReference>
<feature type="compositionally biased region" description="Low complexity" evidence="10">
    <location>
        <begin position="592"/>
        <end position="609"/>
    </location>
</feature>
<evidence type="ECO:0000313" key="13">
    <source>
        <dbReference type="Proteomes" id="UP000063063"/>
    </source>
</evidence>
<feature type="domain" description="Protein kinase" evidence="11">
    <location>
        <begin position="973"/>
        <end position="1393"/>
    </location>
</feature>
<dbReference type="VEuPathDB" id="TriTrypDB:LPAL13_260014200"/>
<dbReference type="InterPro" id="IPR051334">
    <property type="entry name" value="SRPK"/>
</dbReference>
<dbReference type="eggNOG" id="KOG1290">
    <property type="taxonomic scope" value="Eukaryota"/>
</dbReference>
<comment type="catalytic activity">
    <reaction evidence="7">
        <text>L-threonyl-[protein] + ATP = O-phospho-L-threonyl-[protein] + ADP + H(+)</text>
        <dbReference type="Rhea" id="RHEA:46608"/>
        <dbReference type="Rhea" id="RHEA-COMP:11060"/>
        <dbReference type="Rhea" id="RHEA-COMP:11605"/>
        <dbReference type="ChEBI" id="CHEBI:15378"/>
        <dbReference type="ChEBI" id="CHEBI:30013"/>
        <dbReference type="ChEBI" id="CHEBI:30616"/>
        <dbReference type="ChEBI" id="CHEBI:61977"/>
        <dbReference type="ChEBI" id="CHEBI:456216"/>
        <dbReference type="EC" id="2.7.11.1"/>
    </reaction>
</comment>
<evidence type="ECO:0000256" key="9">
    <source>
        <dbReference type="PROSITE-ProRule" id="PRU10141"/>
    </source>
</evidence>
<evidence type="ECO:0000256" key="8">
    <source>
        <dbReference type="ARBA" id="ARBA00048679"/>
    </source>
</evidence>
<dbReference type="GO" id="GO:0000245">
    <property type="term" value="P:spliceosomal complex assembly"/>
    <property type="evidence" value="ECO:0007669"/>
    <property type="project" value="TreeGrafter"/>
</dbReference>
<dbReference type="PROSITE" id="PS00108">
    <property type="entry name" value="PROTEIN_KINASE_ST"/>
    <property type="match status" value="1"/>
</dbReference>
<evidence type="ECO:0000256" key="10">
    <source>
        <dbReference type="SAM" id="MobiDB-lite"/>
    </source>
</evidence>
<evidence type="ECO:0000256" key="3">
    <source>
        <dbReference type="ARBA" id="ARBA00022679"/>
    </source>
</evidence>
<dbReference type="PANTHER" id="PTHR47634">
    <property type="entry name" value="PROTEIN KINASE DOMAIN-CONTAINING PROTEIN-RELATED"/>
    <property type="match status" value="1"/>
</dbReference>
<feature type="region of interest" description="Disordered" evidence="10">
    <location>
        <begin position="782"/>
        <end position="804"/>
    </location>
</feature>
<name>A0A088RVE3_LEIPA</name>
<feature type="region of interest" description="Disordered" evidence="10">
    <location>
        <begin position="634"/>
        <end position="681"/>
    </location>
</feature>
<comment type="catalytic activity">
    <reaction evidence="8">
        <text>L-seryl-[protein] + ATP = O-phospho-L-seryl-[protein] + ADP + H(+)</text>
        <dbReference type="Rhea" id="RHEA:17989"/>
        <dbReference type="Rhea" id="RHEA-COMP:9863"/>
        <dbReference type="Rhea" id="RHEA-COMP:11604"/>
        <dbReference type="ChEBI" id="CHEBI:15378"/>
        <dbReference type="ChEBI" id="CHEBI:29999"/>
        <dbReference type="ChEBI" id="CHEBI:30616"/>
        <dbReference type="ChEBI" id="CHEBI:83421"/>
        <dbReference type="ChEBI" id="CHEBI:456216"/>
        <dbReference type="EC" id="2.7.11.1"/>
    </reaction>
</comment>
<accession>A0A088RVE3</accession>
<evidence type="ECO:0000256" key="5">
    <source>
        <dbReference type="ARBA" id="ARBA00022777"/>
    </source>
</evidence>
<feature type="region of interest" description="Disordered" evidence="10">
    <location>
        <begin position="65"/>
        <end position="87"/>
    </location>
</feature>
<evidence type="ECO:0000256" key="7">
    <source>
        <dbReference type="ARBA" id="ARBA00047899"/>
    </source>
</evidence>
<dbReference type="GeneID" id="22575998"/>
<feature type="compositionally biased region" description="Low complexity" evidence="10">
    <location>
        <begin position="572"/>
        <end position="584"/>
    </location>
</feature>
<dbReference type="EMBL" id="CP009395">
    <property type="protein sequence ID" value="AIN99209.1"/>
    <property type="molecule type" value="Genomic_DNA"/>
</dbReference>
<keyword evidence="4 9" id="KW-0547">Nucleotide-binding</keyword>
<organism evidence="12 13">
    <name type="scientific">Leishmania panamensis</name>
    <dbReference type="NCBI Taxonomy" id="5679"/>
    <lineage>
        <taxon>Eukaryota</taxon>
        <taxon>Discoba</taxon>
        <taxon>Euglenozoa</taxon>
        <taxon>Kinetoplastea</taxon>
        <taxon>Metakinetoplastina</taxon>
        <taxon>Trypanosomatida</taxon>
        <taxon>Trypanosomatidae</taxon>
        <taxon>Leishmaniinae</taxon>
        <taxon>Leishmania</taxon>
        <taxon>Leishmania guyanensis species complex</taxon>
    </lineage>
</organism>
<dbReference type="GO" id="GO:0004674">
    <property type="term" value="F:protein serine/threonine kinase activity"/>
    <property type="evidence" value="ECO:0007669"/>
    <property type="project" value="UniProtKB-KW"/>
</dbReference>
<evidence type="ECO:0000259" key="11">
    <source>
        <dbReference type="PROSITE" id="PS50011"/>
    </source>
</evidence>
<feature type="region of interest" description="Disordered" evidence="10">
    <location>
        <begin position="1"/>
        <end position="52"/>
    </location>
</feature>
<keyword evidence="3 12" id="KW-0808">Transferase</keyword>
<dbReference type="PROSITE" id="PS00107">
    <property type="entry name" value="PROTEIN_KINASE_ATP"/>
    <property type="match status" value="1"/>
</dbReference>
<feature type="compositionally biased region" description="Low complexity" evidence="10">
    <location>
        <begin position="655"/>
        <end position="668"/>
    </location>
</feature>
<dbReference type="SMART" id="SM00220">
    <property type="entry name" value="S_TKc"/>
    <property type="match status" value="1"/>
</dbReference>
<feature type="compositionally biased region" description="Polar residues" evidence="10">
    <location>
        <begin position="349"/>
        <end position="367"/>
    </location>
</feature>
<reference evidence="12 13" key="1">
    <citation type="journal article" date="2015" name="Sci. Rep.">
        <title>The genome of Leishmania panamensis: insights into genomics of the L. (Viannia) subgenus.</title>
        <authorList>
            <person name="Llanes A."/>
            <person name="Restrepo C.M."/>
            <person name="Vecchio G.D."/>
            <person name="Anguizola F.J."/>
            <person name="Lleonart R."/>
        </authorList>
    </citation>
    <scope>NUCLEOTIDE SEQUENCE [LARGE SCALE GENOMIC DNA]</scope>
    <source>
        <strain evidence="12 13">MHOM/PA/94/PSC-1</strain>
    </source>
</reference>
<dbReference type="RefSeq" id="XP_010699916.1">
    <property type="nucleotide sequence ID" value="XM_010701614.1"/>
</dbReference>
<feature type="region of interest" description="Disordered" evidence="10">
    <location>
        <begin position="264"/>
        <end position="367"/>
    </location>
</feature>
<dbReference type="OrthoDB" id="2649at2759"/>
<evidence type="ECO:0000256" key="1">
    <source>
        <dbReference type="ARBA" id="ARBA00012513"/>
    </source>
</evidence>
<feature type="compositionally biased region" description="Polar residues" evidence="10">
    <location>
        <begin position="635"/>
        <end position="650"/>
    </location>
</feature>
<feature type="compositionally biased region" description="Polar residues" evidence="10">
    <location>
        <begin position="320"/>
        <end position="330"/>
    </location>
</feature>
<evidence type="ECO:0000256" key="4">
    <source>
        <dbReference type="ARBA" id="ARBA00022741"/>
    </source>
</evidence>
<sequence>MQYASRVTPKQKQPDTSMGPDCAAGGNGGGTHRYPIHHNMHRGSSSSPRCLSPHCMELKKQQYFQPSPENQQQQHRRTLSSSNSGSPLMYVVSPATPDGSMNPCHRGYPPYRSHASTHSLLSDSASLISAMMEARTYASSPDLSVVGPTWSKRCAPSSLSLSPAVASRDLPLSQTHSPDLQYCRQRPLNSVTAADSYLSQIDLPSKEAPHMKTTSTLLGDTACGGWTSLNFNGGDTMARTPKQQSRGNCRNNLGCVMLPEEVSQPDKLTQSGMPTSSLPVHSRSAGTSRVRGDSPYQRASDEIPSRKQQSTPRRRGPANLTISVRTSSSAEVGGASPCSASTGGADGNTIAQQQHSENNSSALNSSVDKRLTTTAALVSHRHTPTSSVSWPRDAVVLSPFSRGATPSFHPHQRVVVEPPVESIPVMSPKTFSATIPTPRQAGDSTQDGVAADSASETRGSWASPPRPLAFAQHQHSEKGFIDSQSTGTPHQQPQPLHPPPPTPSSPKVLKSPAMFGVIDLSYSRADASGSKMTKSMSTGAAAIGANTVATTLTPARTSSRAPGVINARVPVSSLPSSSSNTSVISDHHADPTSAATSSSSTTATGTAAAQQHGRSPGSDFTARYGTAIVRMGHSTGRTDSSCSASHCTPSRSRDAATATAPTTAPTTPGYSPCRDTQTPVHTGTIMSQRGTLCAPLSLPPAKSDDDADKTEQQQQRHVVESQKRITSSAPKALVAARVRKSAAAFPIASVDTVRKSERPTQALMLTPDTVPSVAVPEDGARYSSSAATTATRSSSNSRVHPSFSRSLPRSTIAMIMTARKSDSAGAAASGTGRLERVRAVKSATSVPPRNVAAHERGPSEKLTATFPGRSAFAGNVAAQSSAFASTMNIGVLAGARGAHVRQHMNVSSAATSSVFSDVPGASPAFESFSFVSGRTQMQRYIDQWRDRYEEDKSAYKEGGYLTVIPGRIVHSRYVLIQKLGWGEFSTVWLGYDTKHATMGRGLSQAFVAVKIAKCRSSVQEATRYEVSLLRYLEARLPRHAAITNIIDCFDVRGEFGMHTCMVIPLCGPNLLSIIERMKADRSRRTADDLRMIKEIIVSVLISLHELSELNVVHTDIKPENVLCSAVDSKLVSSMEKFCSYNQERSHMISLVEFKESMAQQTTDRLVCLADFGLSALLEPPSSAPFWMSMCGNVDASLLAPLMRCKKNFPVTRSGVMDNQRGTLIQTREYRAPEVLLGLDFTCATDVWSVGCMTFELITGRFLMDPKRSSGPRDMDIEHLAMMMQLLGPLPPEITDIRVRNNDYYDAVVQGTPVPKSGLRPPPEYLHRFVDRNGNFIYASRYHSYPRRNLELELEPYLSFQEARLAASFILSCLHSYDPKQRPSAKKLLGHQWLHGVGVASKGKTSSR</sequence>
<dbReference type="InterPro" id="IPR017441">
    <property type="entry name" value="Protein_kinase_ATP_BS"/>
</dbReference>
<keyword evidence="13" id="KW-1185">Reference proteome</keyword>
<dbReference type="FunFam" id="3.30.200.20:FF:000955">
    <property type="entry name" value="Protein kinase, putative"/>
    <property type="match status" value="1"/>
</dbReference>
<feature type="region of interest" description="Disordered" evidence="10">
    <location>
        <begin position="571"/>
        <end position="621"/>
    </location>
</feature>
<evidence type="ECO:0000313" key="12">
    <source>
        <dbReference type="EMBL" id="AIN99209.1"/>
    </source>
</evidence>
<feature type="compositionally biased region" description="Pro residues" evidence="10">
    <location>
        <begin position="495"/>
        <end position="504"/>
    </location>
</feature>
<dbReference type="GO" id="GO:0106310">
    <property type="term" value="F:protein serine kinase activity"/>
    <property type="evidence" value="ECO:0007669"/>
    <property type="project" value="RHEA"/>
</dbReference>
<dbReference type="KEGG" id="lpan:LPMP_260950"/>
<dbReference type="Proteomes" id="UP000063063">
    <property type="component" value="Chromosome 26"/>
</dbReference>
<feature type="binding site" evidence="9">
    <location>
        <position position="1010"/>
    </location>
    <ligand>
        <name>ATP</name>
        <dbReference type="ChEBI" id="CHEBI:30616"/>
    </ligand>
</feature>
<dbReference type="InterPro" id="IPR011009">
    <property type="entry name" value="Kinase-like_dom_sf"/>
</dbReference>
<keyword evidence="6 9" id="KW-0067">ATP-binding</keyword>
<dbReference type="InterPro" id="IPR008271">
    <property type="entry name" value="Ser/Thr_kinase_AS"/>
</dbReference>
<feature type="compositionally biased region" description="Polar residues" evidence="10">
    <location>
        <begin position="65"/>
        <end position="86"/>
    </location>
</feature>
<feature type="region of interest" description="Disordered" evidence="10">
    <location>
        <begin position="694"/>
        <end position="724"/>
    </location>
</feature>
<proteinExistence type="predicted"/>